<reference evidence="2" key="1">
    <citation type="submission" date="2011-02" db="EMBL/GenBank/DDBJ databases">
        <title>Complete sequence of Methanobacterium sp. AL-21.</title>
        <authorList>
            <consortium name="US DOE Joint Genome Institute"/>
            <person name="Lucas S."/>
            <person name="Copeland A."/>
            <person name="Lapidus A."/>
            <person name="Cheng J.-F."/>
            <person name="Goodwin L."/>
            <person name="Pitluck S."/>
            <person name="Chertkov O."/>
            <person name="Detter J.C."/>
            <person name="Han C."/>
            <person name="Tapia R."/>
            <person name="Land M."/>
            <person name="Hauser L."/>
            <person name="Kyrpides N."/>
            <person name="Ivanova N."/>
            <person name="Mikhailova N."/>
            <person name="Pagani I."/>
            <person name="Cadillo-Quiroz H."/>
            <person name="Imachi H."/>
            <person name="Zinder S."/>
            <person name="Liu W."/>
            <person name="Woyke T."/>
        </authorList>
    </citation>
    <scope>NUCLEOTIDE SEQUENCE [LARGE SCALE GENOMIC DNA]</scope>
    <source>
        <strain evidence="2">AL-21</strain>
    </source>
</reference>
<gene>
    <name evidence="1" type="ordered locus">Metbo_0141</name>
</gene>
<protein>
    <recommendedName>
        <fullName evidence="3">Thymidylate synthase</fullName>
    </recommendedName>
</protein>
<dbReference type="HOGENOM" id="CLU_110109_0_0_2"/>
<evidence type="ECO:0000313" key="1">
    <source>
        <dbReference type="EMBL" id="ADZ08394.1"/>
    </source>
</evidence>
<sequence>MIKVVIVTDGPYGDRTYDTICEDFETVFIELEQPDSMFMDDVEVPEDSLNELRSADLVISYILHPDLVLEMVEQVHEDVGWIIVAAWRGEGLKNQLEDYGNVTCPDTMCELEENGDPVYDEFVSKFGRPIVEIKLEGNKVVNVDVIRAAPCGSTHYVSREMVGEDVNNLPTRAGLKVQLFPCRAPKLRLFVDECKKGLASNFHSQAFQEAIDKERNS</sequence>
<dbReference type="AlphaFoldDB" id="F0T7G5"/>
<dbReference type="STRING" id="877455.Metbo_0141"/>
<dbReference type="Pfam" id="PF02593">
    <property type="entry name" value="DUF166"/>
    <property type="match status" value="1"/>
</dbReference>
<accession>F0T7G5</accession>
<evidence type="ECO:0008006" key="3">
    <source>
        <dbReference type="Google" id="ProtNLM"/>
    </source>
</evidence>
<organism evidence="1 2">
    <name type="scientific">Methanobacterium lacus (strain AL-21)</name>
    <dbReference type="NCBI Taxonomy" id="877455"/>
    <lineage>
        <taxon>Archaea</taxon>
        <taxon>Methanobacteriati</taxon>
        <taxon>Methanobacteriota</taxon>
        <taxon>Methanomada group</taxon>
        <taxon>Methanobacteria</taxon>
        <taxon>Methanobacteriales</taxon>
        <taxon>Methanobacteriaceae</taxon>
        <taxon>Methanobacterium</taxon>
    </lineage>
</organism>
<dbReference type="KEGG" id="mel:Metbo_0141"/>
<dbReference type="eggNOG" id="arCOG02469">
    <property type="taxonomic scope" value="Archaea"/>
</dbReference>
<keyword evidence="2" id="KW-1185">Reference proteome</keyword>
<dbReference type="InterPro" id="IPR003745">
    <property type="entry name" value="DUF166"/>
</dbReference>
<name>F0T7G5_METLA</name>
<proteinExistence type="predicted"/>
<dbReference type="EMBL" id="CP002551">
    <property type="protein sequence ID" value="ADZ08394.1"/>
    <property type="molecule type" value="Genomic_DNA"/>
</dbReference>
<dbReference type="GeneID" id="10276567"/>
<dbReference type="Proteomes" id="UP000007490">
    <property type="component" value="Chromosome"/>
</dbReference>
<reference evidence="1 2" key="2">
    <citation type="journal article" date="2014" name="Int. J. Syst. Evol. Microbiol.">
        <title>Methanobacterium paludis sp. nov. and a novel strain of Methanobacterium lacus isolated from northern peatlands.</title>
        <authorList>
            <person name="Cadillo-Quiroz H."/>
            <person name="Brauer S.L."/>
            <person name="Goodson N."/>
            <person name="Yavitt J.B."/>
            <person name="Zinder S.H."/>
        </authorList>
    </citation>
    <scope>NUCLEOTIDE SEQUENCE [LARGE SCALE GENOMIC DNA]</scope>
    <source>
        <strain evidence="1 2">AL-21</strain>
    </source>
</reference>
<dbReference type="OrthoDB" id="146618at2157"/>
<dbReference type="RefSeq" id="WP_013643745.1">
    <property type="nucleotide sequence ID" value="NC_015216.1"/>
</dbReference>
<evidence type="ECO:0000313" key="2">
    <source>
        <dbReference type="Proteomes" id="UP000007490"/>
    </source>
</evidence>